<name>A0A9C9K0E0_UNCW3</name>
<evidence type="ECO:0000256" key="1">
    <source>
        <dbReference type="SAM" id="MobiDB-lite"/>
    </source>
</evidence>
<evidence type="ECO:0000313" key="2">
    <source>
        <dbReference type="EMBL" id="HEC78943.1"/>
    </source>
</evidence>
<dbReference type="PROSITE" id="PS51257">
    <property type="entry name" value="PROKAR_LIPOPROTEIN"/>
    <property type="match status" value="1"/>
</dbReference>
<feature type="region of interest" description="Disordered" evidence="1">
    <location>
        <begin position="69"/>
        <end position="91"/>
    </location>
</feature>
<gene>
    <name evidence="2" type="ORF">ENI34_07355</name>
</gene>
<sequence length="91" mass="9738">MRTIAIMLVAAIALVVIGCQPPEGMGGVSQEQFDTLKAQVETLQTDLGNLQTALDSLTTLYNDHIEKFHKKGGTTAPKPPAPSKPPKVKIK</sequence>
<dbReference type="AlphaFoldDB" id="A0A9C9K0E0"/>
<dbReference type="EMBL" id="DRIG01000079">
    <property type="protein sequence ID" value="HEC78943.1"/>
    <property type="molecule type" value="Genomic_DNA"/>
</dbReference>
<accession>A0A9C9K0E0</accession>
<evidence type="ECO:0000313" key="3">
    <source>
        <dbReference type="Proteomes" id="UP000885826"/>
    </source>
</evidence>
<reference evidence="2" key="1">
    <citation type="journal article" date="2020" name="mSystems">
        <title>Genome- and Community-Level Interaction Insights into Carbon Utilization and Element Cycling Functions of Hydrothermarchaeota in Hydrothermal Sediment.</title>
        <authorList>
            <person name="Zhou Z."/>
            <person name="Liu Y."/>
            <person name="Xu W."/>
            <person name="Pan J."/>
            <person name="Luo Z.H."/>
            <person name="Li M."/>
        </authorList>
    </citation>
    <scope>NUCLEOTIDE SEQUENCE</scope>
    <source>
        <strain evidence="2">HyVt-388</strain>
    </source>
</reference>
<proteinExistence type="predicted"/>
<protein>
    <submittedName>
        <fullName evidence="2">Uncharacterized protein</fullName>
    </submittedName>
</protein>
<organism evidence="2 3">
    <name type="scientific">candidate division WOR-3 bacterium</name>
    <dbReference type="NCBI Taxonomy" id="2052148"/>
    <lineage>
        <taxon>Bacteria</taxon>
        <taxon>Bacteria division WOR-3</taxon>
    </lineage>
</organism>
<comment type="caution">
    <text evidence="2">The sequence shown here is derived from an EMBL/GenBank/DDBJ whole genome shotgun (WGS) entry which is preliminary data.</text>
</comment>
<dbReference type="Proteomes" id="UP000885826">
    <property type="component" value="Unassembled WGS sequence"/>
</dbReference>